<protein>
    <submittedName>
        <fullName evidence="2">Transposase</fullName>
    </submittedName>
</protein>
<evidence type="ECO:0000313" key="3">
    <source>
        <dbReference type="Proteomes" id="UP000574067"/>
    </source>
</evidence>
<organism evidence="2 3">
    <name type="scientific">Azohydromonas caseinilytica</name>
    <dbReference type="NCBI Taxonomy" id="2728836"/>
    <lineage>
        <taxon>Bacteria</taxon>
        <taxon>Pseudomonadati</taxon>
        <taxon>Pseudomonadota</taxon>
        <taxon>Betaproteobacteria</taxon>
        <taxon>Burkholderiales</taxon>
        <taxon>Sphaerotilaceae</taxon>
        <taxon>Azohydromonas</taxon>
    </lineage>
</organism>
<gene>
    <name evidence="2" type="ORF">HHL10_00345</name>
</gene>
<comment type="caution">
    <text evidence="2">The sequence shown here is derived from an EMBL/GenBank/DDBJ whole genome shotgun (WGS) entry which is preliminary data.</text>
</comment>
<accession>A0A848F042</accession>
<dbReference type="InterPro" id="IPR012337">
    <property type="entry name" value="RNaseH-like_sf"/>
</dbReference>
<dbReference type="SUPFAM" id="SSF53098">
    <property type="entry name" value="Ribonuclease H-like"/>
    <property type="match status" value="1"/>
</dbReference>
<dbReference type="GO" id="GO:0006313">
    <property type="term" value="P:DNA transposition"/>
    <property type="evidence" value="ECO:0007669"/>
    <property type="project" value="InterPro"/>
</dbReference>
<feature type="domain" description="Transposase IS4-like" evidence="1">
    <location>
        <begin position="129"/>
        <end position="296"/>
    </location>
</feature>
<evidence type="ECO:0000259" key="1">
    <source>
        <dbReference type="Pfam" id="PF01609"/>
    </source>
</evidence>
<dbReference type="GO" id="GO:0004803">
    <property type="term" value="F:transposase activity"/>
    <property type="evidence" value="ECO:0007669"/>
    <property type="project" value="InterPro"/>
</dbReference>
<dbReference type="EMBL" id="JABBFW010000001">
    <property type="protein sequence ID" value="NML13427.1"/>
    <property type="molecule type" value="Genomic_DNA"/>
</dbReference>
<dbReference type="InterPro" id="IPR002559">
    <property type="entry name" value="Transposase_11"/>
</dbReference>
<reference evidence="2 3" key="1">
    <citation type="submission" date="2020-04" db="EMBL/GenBank/DDBJ databases">
        <title>Azohydromonas sp. isolated from soil.</title>
        <authorList>
            <person name="Dahal R.H."/>
        </authorList>
    </citation>
    <scope>NUCLEOTIDE SEQUENCE [LARGE SCALE GENOMIC DNA]</scope>
    <source>
        <strain evidence="2 3">G-1-1-14</strain>
    </source>
</reference>
<dbReference type="GO" id="GO:0003677">
    <property type="term" value="F:DNA binding"/>
    <property type="evidence" value="ECO:0007669"/>
    <property type="project" value="InterPro"/>
</dbReference>
<evidence type="ECO:0000313" key="2">
    <source>
        <dbReference type="EMBL" id="NML13427.1"/>
    </source>
</evidence>
<dbReference type="AlphaFoldDB" id="A0A848F042"/>
<proteinExistence type="predicted"/>
<sequence length="338" mass="39432">MNPSRVDYCQFLLSSQVNFTLTHYAEHHAHFSHDALNRYLNGERITSRIIWENIRPHVIPSAHGYLIFDDTVLDKSYSHRIELVRSQYSGNAHRVIKGIGVVTCVYVNPELQQYWIIDYRIFAPDQDGKSKLDHVQDMLDSLLLHKGLPVRTVLMDSWYATSALMAYIASKKLIYYCPLKDNRYVDDSKEGRPYQRVDSLQWNDLELHQGKLVKVKGFPPEHRVKLFRVPVSTHRIDWIVTNDLSQDSTDATQEACGMRWKIEQFHREFKQLTGAEKCQCRRGRMQRNHIACAVLVWDCLAAQARQLGKTLYQLKREMLSNYLRAELRSPLVRMVLAA</sequence>
<dbReference type="RefSeq" id="WP_169158360.1">
    <property type="nucleotide sequence ID" value="NZ_JABBFW010000001.1"/>
</dbReference>
<dbReference type="Proteomes" id="UP000574067">
    <property type="component" value="Unassembled WGS sequence"/>
</dbReference>
<keyword evidence="3" id="KW-1185">Reference proteome</keyword>
<name>A0A848F042_9BURK</name>
<dbReference type="Pfam" id="PF01609">
    <property type="entry name" value="DDE_Tnp_1"/>
    <property type="match status" value="1"/>
</dbReference>